<gene>
    <name evidence="2" type="ORF">ACH5RR_029407</name>
</gene>
<name>A0ABD2YRK1_9GENT</name>
<dbReference type="AlphaFoldDB" id="A0ABD2YRK1"/>
<dbReference type="Proteomes" id="UP001630127">
    <property type="component" value="Unassembled WGS sequence"/>
</dbReference>
<accession>A0ABD2YRK1</accession>
<protein>
    <submittedName>
        <fullName evidence="2">Uncharacterized protein</fullName>
    </submittedName>
</protein>
<evidence type="ECO:0000256" key="1">
    <source>
        <dbReference type="SAM" id="MobiDB-lite"/>
    </source>
</evidence>
<evidence type="ECO:0000313" key="3">
    <source>
        <dbReference type="Proteomes" id="UP001630127"/>
    </source>
</evidence>
<dbReference type="EMBL" id="JBJUIK010000012">
    <property type="protein sequence ID" value="KAL3510006.1"/>
    <property type="molecule type" value="Genomic_DNA"/>
</dbReference>
<organism evidence="2 3">
    <name type="scientific">Cinchona calisaya</name>
    <dbReference type="NCBI Taxonomy" id="153742"/>
    <lineage>
        <taxon>Eukaryota</taxon>
        <taxon>Viridiplantae</taxon>
        <taxon>Streptophyta</taxon>
        <taxon>Embryophyta</taxon>
        <taxon>Tracheophyta</taxon>
        <taxon>Spermatophyta</taxon>
        <taxon>Magnoliopsida</taxon>
        <taxon>eudicotyledons</taxon>
        <taxon>Gunneridae</taxon>
        <taxon>Pentapetalae</taxon>
        <taxon>asterids</taxon>
        <taxon>lamiids</taxon>
        <taxon>Gentianales</taxon>
        <taxon>Rubiaceae</taxon>
        <taxon>Cinchonoideae</taxon>
        <taxon>Cinchoneae</taxon>
        <taxon>Cinchona</taxon>
    </lineage>
</organism>
<sequence length="148" mass="16284">MVDEDGSQEEIDRSSGEQLSLEEVVPIKETNSFPIILEIQILNSTDQILKESAIVEIPNSNSNSNIEDGDLIGDHISNDPGWNQGDTITASTNKENDSDDQCEDLEVNLPNFVAKDDQSLISAKSTKELLAYFSELDCPNPKSIPQTM</sequence>
<feature type="region of interest" description="Disordered" evidence="1">
    <location>
        <begin position="1"/>
        <end position="21"/>
    </location>
</feature>
<evidence type="ECO:0000313" key="2">
    <source>
        <dbReference type="EMBL" id="KAL3510006.1"/>
    </source>
</evidence>
<comment type="caution">
    <text evidence="2">The sequence shown here is derived from an EMBL/GenBank/DDBJ whole genome shotgun (WGS) entry which is preliminary data.</text>
</comment>
<keyword evidence="3" id="KW-1185">Reference proteome</keyword>
<proteinExistence type="predicted"/>
<reference evidence="2 3" key="1">
    <citation type="submission" date="2024-11" db="EMBL/GenBank/DDBJ databases">
        <title>A near-complete genome assembly of Cinchona calisaya.</title>
        <authorList>
            <person name="Lian D.C."/>
            <person name="Zhao X.W."/>
            <person name="Wei L."/>
        </authorList>
    </citation>
    <scope>NUCLEOTIDE SEQUENCE [LARGE SCALE GENOMIC DNA]</scope>
    <source>
        <tissue evidence="2">Nenye</tissue>
    </source>
</reference>